<evidence type="ECO:0000313" key="1">
    <source>
        <dbReference type="EMBL" id="NMH93504.1"/>
    </source>
</evidence>
<keyword evidence="2" id="KW-1185">Reference proteome</keyword>
<protein>
    <submittedName>
        <fullName evidence="1">Uncharacterized protein</fullName>
    </submittedName>
</protein>
<accession>A0A848DM97</accession>
<reference evidence="1 2" key="1">
    <citation type="submission" date="2020-04" db="EMBL/GenBank/DDBJ databases">
        <authorList>
            <person name="Klaysubun C."/>
            <person name="Duangmal K."/>
            <person name="Lipun K."/>
        </authorList>
    </citation>
    <scope>NUCLEOTIDE SEQUENCE [LARGE SCALE GENOMIC DNA]</scope>
    <source>
        <strain evidence="1 2">DSM 45300</strain>
    </source>
</reference>
<dbReference type="AlphaFoldDB" id="A0A848DM97"/>
<proteinExistence type="predicted"/>
<comment type="caution">
    <text evidence="1">The sequence shown here is derived from an EMBL/GenBank/DDBJ whole genome shotgun (WGS) entry which is preliminary data.</text>
</comment>
<dbReference type="Proteomes" id="UP000586918">
    <property type="component" value="Unassembled WGS sequence"/>
</dbReference>
<dbReference type="RefSeq" id="WP_169414201.1">
    <property type="nucleotide sequence ID" value="NZ_JAAXKZ010000071.1"/>
</dbReference>
<name>A0A848DM97_9PSEU</name>
<evidence type="ECO:0000313" key="2">
    <source>
        <dbReference type="Proteomes" id="UP000586918"/>
    </source>
</evidence>
<sequence length="149" mass="16902">MGVLAETADDLRAAFEQLRNAGGVEPQHRRALKSVLDELYRAREFREGRSKVNRPHYTQRVDACVAGKITQGIVFLRGVLTHHLIKEVEPIPQLLYPGPDLYPSQDLFPDANFTWISAAEVKAIHDVPKGQQAQFEHSAFANLIMRWRS</sequence>
<gene>
    <name evidence="1" type="ORF">HF519_18375</name>
</gene>
<organism evidence="1 2">
    <name type="scientific">Pseudonocardia bannensis</name>
    <dbReference type="NCBI Taxonomy" id="630973"/>
    <lineage>
        <taxon>Bacteria</taxon>
        <taxon>Bacillati</taxon>
        <taxon>Actinomycetota</taxon>
        <taxon>Actinomycetes</taxon>
        <taxon>Pseudonocardiales</taxon>
        <taxon>Pseudonocardiaceae</taxon>
        <taxon>Pseudonocardia</taxon>
    </lineage>
</organism>
<dbReference type="EMBL" id="JAAXKZ010000071">
    <property type="protein sequence ID" value="NMH93504.1"/>
    <property type="molecule type" value="Genomic_DNA"/>
</dbReference>